<keyword evidence="4 7" id="KW-0812">Transmembrane</keyword>
<dbReference type="InterPro" id="IPR000408">
    <property type="entry name" value="Reg_chr_condens"/>
</dbReference>
<feature type="domain" description="ABC transmembrane type-1" evidence="8">
    <location>
        <begin position="406"/>
        <end position="603"/>
    </location>
</feature>
<dbReference type="PROSITE" id="PS50012">
    <property type="entry name" value="RCC1_3"/>
    <property type="match status" value="3"/>
</dbReference>
<dbReference type="InterPro" id="IPR035906">
    <property type="entry name" value="MetI-like_sf"/>
</dbReference>
<dbReference type="Pfam" id="PF13540">
    <property type="entry name" value="RCC1_2"/>
    <property type="match status" value="3"/>
</dbReference>
<accession>A0A9D0YYN6</accession>
<protein>
    <submittedName>
        <fullName evidence="9">ABC transporter permease subunit</fullName>
    </submittedName>
</protein>
<gene>
    <name evidence="9" type="ORF">IAA66_06655</name>
</gene>
<comment type="similarity">
    <text evidence="7">Belongs to the binding-protein-dependent transport system permease family.</text>
</comment>
<dbReference type="PROSITE" id="PS00626">
    <property type="entry name" value="RCC1_2"/>
    <property type="match status" value="1"/>
</dbReference>
<dbReference type="AlphaFoldDB" id="A0A9D0YYN6"/>
<reference evidence="9" key="1">
    <citation type="submission" date="2020-10" db="EMBL/GenBank/DDBJ databases">
        <authorList>
            <person name="Gilroy R."/>
        </authorList>
    </citation>
    <scope>NUCLEOTIDE SEQUENCE</scope>
    <source>
        <strain evidence="9">ChiHile30-977</strain>
    </source>
</reference>
<feature type="transmembrane region" description="Helical" evidence="7">
    <location>
        <begin position="475"/>
        <end position="494"/>
    </location>
</feature>
<dbReference type="CDD" id="cd06261">
    <property type="entry name" value="TM_PBP2"/>
    <property type="match status" value="1"/>
</dbReference>
<evidence type="ECO:0000256" key="6">
    <source>
        <dbReference type="ARBA" id="ARBA00023136"/>
    </source>
</evidence>
<dbReference type="EMBL" id="DVFI01000095">
    <property type="protein sequence ID" value="HIQ63253.1"/>
    <property type="molecule type" value="Genomic_DNA"/>
</dbReference>
<dbReference type="Gene3D" id="1.10.3720.10">
    <property type="entry name" value="MetI-like"/>
    <property type="match status" value="1"/>
</dbReference>
<evidence type="ECO:0000256" key="4">
    <source>
        <dbReference type="ARBA" id="ARBA00022692"/>
    </source>
</evidence>
<evidence type="ECO:0000259" key="8">
    <source>
        <dbReference type="PROSITE" id="PS50928"/>
    </source>
</evidence>
<keyword evidence="3" id="KW-1003">Cell membrane</keyword>
<dbReference type="Pfam" id="PF12911">
    <property type="entry name" value="OppC_N"/>
    <property type="match status" value="1"/>
</dbReference>
<dbReference type="PANTHER" id="PTHR43386">
    <property type="entry name" value="OLIGOPEPTIDE TRANSPORT SYSTEM PERMEASE PROTEIN APPC"/>
    <property type="match status" value="1"/>
</dbReference>
<evidence type="ECO:0000313" key="9">
    <source>
        <dbReference type="EMBL" id="HIQ63253.1"/>
    </source>
</evidence>
<feature type="transmembrane region" description="Helical" evidence="7">
    <location>
        <begin position="529"/>
        <end position="556"/>
    </location>
</feature>
<dbReference type="GO" id="GO:0005886">
    <property type="term" value="C:plasma membrane"/>
    <property type="evidence" value="ECO:0007669"/>
    <property type="project" value="UniProtKB-SubCell"/>
</dbReference>
<feature type="transmembrane region" description="Helical" evidence="7">
    <location>
        <begin position="448"/>
        <end position="469"/>
    </location>
</feature>
<dbReference type="PROSITE" id="PS50928">
    <property type="entry name" value="ABC_TM1"/>
    <property type="match status" value="1"/>
</dbReference>
<dbReference type="SUPFAM" id="SSF161098">
    <property type="entry name" value="MetI-like"/>
    <property type="match status" value="1"/>
</dbReference>
<evidence type="ECO:0000313" key="10">
    <source>
        <dbReference type="Proteomes" id="UP000886819"/>
    </source>
</evidence>
<feature type="transmembrane region" description="Helical" evidence="7">
    <location>
        <begin position="52"/>
        <end position="73"/>
    </location>
</feature>
<dbReference type="InterPro" id="IPR025966">
    <property type="entry name" value="OppC_N"/>
</dbReference>
<keyword evidence="6 7" id="KW-0472">Membrane</keyword>
<dbReference type="SUPFAM" id="SSF50985">
    <property type="entry name" value="RCC1/BLIP-II"/>
    <property type="match status" value="2"/>
</dbReference>
<keyword evidence="5 7" id="KW-1133">Transmembrane helix</keyword>
<dbReference type="Pfam" id="PF00528">
    <property type="entry name" value="BPD_transp_1"/>
    <property type="match status" value="1"/>
</dbReference>
<dbReference type="InterPro" id="IPR000515">
    <property type="entry name" value="MetI-like"/>
</dbReference>
<organism evidence="9 10">
    <name type="scientific">Candidatus Avichristensenella intestinipullorum</name>
    <dbReference type="NCBI Taxonomy" id="2840693"/>
    <lineage>
        <taxon>Bacteria</taxon>
        <taxon>Bacillati</taxon>
        <taxon>Bacillota</taxon>
        <taxon>Clostridia</taxon>
        <taxon>Candidatus Avichristensenella</taxon>
    </lineage>
</organism>
<dbReference type="InterPro" id="IPR050366">
    <property type="entry name" value="BP-dependent_transpt_permease"/>
</dbReference>
<dbReference type="InterPro" id="IPR009091">
    <property type="entry name" value="RCC1/BLIP-II"/>
</dbReference>
<proteinExistence type="inferred from homology"/>
<feature type="transmembrane region" description="Helical" evidence="7">
    <location>
        <begin position="412"/>
        <end position="436"/>
    </location>
</feature>
<dbReference type="Gene3D" id="2.130.10.30">
    <property type="entry name" value="Regulator of chromosome condensation 1/beta-lactamase-inhibitor protein II"/>
    <property type="match status" value="2"/>
</dbReference>
<evidence type="ECO:0000256" key="5">
    <source>
        <dbReference type="ARBA" id="ARBA00022989"/>
    </source>
</evidence>
<keyword evidence="2 7" id="KW-0813">Transport</keyword>
<evidence type="ECO:0000256" key="1">
    <source>
        <dbReference type="ARBA" id="ARBA00004651"/>
    </source>
</evidence>
<evidence type="ECO:0000256" key="7">
    <source>
        <dbReference type="RuleBase" id="RU363032"/>
    </source>
</evidence>
<reference evidence="9" key="2">
    <citation type="journal article" date="2021" name="PeerJ">
        <title>Extensive microbial diversity within the chicken gut microbiome revealed by metagenomics and culture.</title>
        <authorList>
            <person name="Gilroy R."/>
            <person name="Ravi A."/>
            <person name="Getino M."/>
            <person name="Pursley I."/>
            <person name="Horton D.L."/>
            <person name="Alikhan N.F."/>
            <person name="Baker D."/>
            <person name="Gharbi K."/>
            <person name="Hall N."/>
            <person name="Watson M."/>
            <person name="Adriaenssens E.M."/>
            <person name="Foster-Nyarko E."/>
            <person name="Jarju S."/>
            <person name="Secka A."/>
            <person name="Antonio M."/>
            <person name="Oren A."/>
            <person name="Chaudhuri R.R."/>
            <person name="La Ragione R."/>
            <person name="Hildebrand F."/>
            <person name="Pallen M.J."/>
        </authorList>
    </citation>
    <scope>NUCLEOTIDE SEQUENCE</scope>
    <source>
        <strain evidence="9">ChiHile30-977</strain>
    </source>
</reference>
<name>A0A9D0YYN6_9FIRM</name>
<comment type="subcellular location">
    <subcellularLocation>
        <location evidence="1 7">Cell membrane</location>
        <topology evidence="1 7">Multi-pass membrane protein</topology>
    </subcellularLocation>
</comment>
<evidence type="ECO:0000256" key="2">
    <source>
        <dbReference type="ARBA" id="ARBA00022448"/>
    </source>
</evidence>
<dbReference type="Proteomes" id="UP000886819">
    <property type="component" value="Unassembled WGS sequence"/>
</dbReference>
<evidence type="ECO:0000256" key="3">
    <source>
        <dbReference type="ARBA" id="ARBA00022475"/>
    </source>
</evidence>
<dbReference type="GO" id="GO:0055085">
    <property type="term" value="P:transmembrane transport"/>
    <property type="evidence" value="ECO:0007669"/>
    <property type="project" value="InterPro"/>
</dbReference>
<sequence>MANKKKKEFFLVRWFKRVFLGTDREVRSILEEEQVQTPLRTVVHNFVRKKSAMLGVIVFLCIFALVIIGPYIWKLDLSEQDSTLINLPPGYNMMSLPKETEGKVSDIAAGRTYGIGVDTDGHVYTWGHTRITDKIDIADIPEEVQEADLSLIAAGDDHAVALDENGQLYVWGNTRLRQDNFSRDMEKGMETGENWDIIQLEASNQFSAAVSSEGTLYLWGNPNMADVKIRSEYQGNIAKVALTANEYVSLLKDGTVAYTGYKGSGNPLASIPEGLTGKTVVDIASTGKTAAALTEDGEVYVWGNATSGEANLPVFSSRPVALYGGRFHYTALLEDGSVVSWGNNKYGQTDVPASLNGKEIVGIYTGNFQNYALDSEGNVHTWGLKGFLLGTDDLGRDMLTRIINGGRVTMTVGAISVVIATFIGVLLGGLAGYFGGKVDILVMRIAEIVGGLPFIPFAMILSAVIGSRIDPTRRMYLIMVVLGVLSWTGTCRLIRAQILAQREMEYVTAAKAMGISELSIVFRHIMPNVFSILLVSMTLDFATCMLTESTLSYLGFGIPLPTPTWGNLLDGANNSVVIQQYWWRWVFPAAIFGMCTICINLIGDGLRDAIDPKSNER</sequence>
<dbReference type="PANTHER" id="PTHR43386:SF1">
    <property type="entry name" value="D,D-DIPEPTIDE TRANSPORT SYSTEM PERMEASE PROTEIN DDPC-RELATED"/>
    <property type="match status" value="1"/>
</dbReference>
<comment type="caution">
    <text evidence="9">The sequence shown here is derived from an EMBL/GenBank/DDBJ whole genome shotgun (WGS) entry which is preliminary data.</text>
</comment>
<feature type="transmembrane region" description="Helical" evidence="7">
    <location>
        <begin position="582"/>
        <end position="603"/>
    </location>
</feature>